<dbReference type="Proteomes" id="UP001334084">
    <property type="component" value="Chromosome 1"/>
</dbReference>
<feature type="coiled-coil region" evidence="1">
    <location>
        <begin position="350"/>
        <end position="393"/>
    </location>
</feature>
<dbReference type="RefSeq" id="XP_065328459.1">
    <property type="nucleotide sequence ID" value="XM_065472387.1"/>
</dbReference>
<feature type="coiled-coil region" evidence="1">
    <location>
        <begin position="235"/>
        <end position="285"/>
    </location>
</feature>
<evidence type="ECO:0000313" key="3">
    <source>
        <dbReference type="Proteomes" id="UP001334084"/>
    </source>
</evidence>
<evidence type="ECO:0000313" key="2">
    <source>
        <dbReference type="EMBL" id="WUR02314.1"/>
    </source>
</evidence>
<organism evidence="2 3">
    <name type="scientific">Vairimorpha necatrix</name>
    <dbReference type="NCBI Taxonomy" id="6039"/>
    <lineage>
        <taxon>Eukaryota</taxon>
        <taxon>Fungi</taxon>
        <taxon>Fungi incertae sedis</taxon>
        <taxon>Microsporidia</taxon>
        <taxon>Nosematidae</taxon>
        <taxon>Vairimorpha</taxon>
    </lineage>
</organism>
<name>A0AAX4J8K6_9MICR</name>
<keyword evidence="3" id="KW-1185">Reference proteome</keyword>
<dbReference type="KEGG" id="vnx:VNE69_01252"/>
<gene>
    <name evidence="2" type="ORF">VNE69_01252</name>
</gene>
<dbReference type="AlphaFoldDB" id="A0AAX4J8K6"/>
<reference evidence="2" key="1">
    <citation type="journal article" date="2024" name="BMC Genomics">
        <title>Functional annotation of a divergent genome using sequence and structure-based similarity.</title>
        <authorList>
            <person name="Svedberg D."/>
            <person name="Winiger R.R."/>
            <person name="Berg A."/>
            <person name="Sharma H."/>
            <person name="Tellgren-Roth C."/>
            <person name="Debrunner-Vossbrinck B.A."/>
            <person name="Vossbrinck C.R."/>
            <person name="Barandun J."/>
        </authorList>
    </citation>
    <scope>NUCLEOTIDE SEQUENCE</scope>
    <source>
        <strain evidence="2">Illinois isolate</strain>
    </source>
</reference>
<evidence type="ECO:0000256" key="1">
    <source>
        <dbReference type="SAM" id="Coils"/>
    </source>
</evidence>
<proteinExistence type="predicted"/>
<sequence length="397" mass="46731">MSSENNSNLFDDSDATLLYTKVEDKNPLTEILDRMNGLSLAALSPQKQDISIADSTTEIEINEENKEEDVVYLQCFVKTIRNLQKKFNKLLKNKFVHKETLNGIYEKLQQGDQESVKKSLENILEKKTIKNIKQTEMYNFIHLTFPMLYKEIIGNLENLDVLKKAIFDSSKTILEKYHEDTEKIKKNEEDFKNQIMKFKLETENILNLTNSNRVDTSKTNINSNVMDRLSIDEFFNDLTKKIKDLFKDLQNFKKENESLKNNSEIEDLKKQLEDKKSTIKQLQSQNISFSEVITKVDTTNIKLKKECVILGTEYKKVVDSLKSKNSIIEKQKKLLEVLQTQVGKKQNFPIDELKKKIEKLKHKIENENSEEKIYKLRKEKEDYLKRIKDYEELNKKM</sequence>
<dbReference type="InterPro" id="IPR043128">
    <property type="entry name" value="Rev_trsase/Diguanyl_cyclase"/>
</dbReference>
<protein>
    <submittedName>
        <fullName evidence="2">Uncharacterized protein</fullName>
    </submittedName>
</protein>
<dbReference type="Gene3D" id="3.30.70.270">
    <property type="match status" value="1"/>
</dbReference>
<accession>A0AAX4J8K6</accession>
<keyword evidence="1" id="KW-0175">Coiled coil</keyword>
<dbReference type="EMBL" id="CP142726">
    <property type="protein sequence ID" value="WUR02314.1"/>
    <property type="molecule type" value="Genomic_DNA"/>
</dbReference>
<dbReference type="GeneID" id="90540116"/>